<protein>
    <submittedName>
        <fullName evidence="2">Uncharacterized protein</fullName>
    </submittedName>
</protein>
<evidence type="ECO:0000256" key="1">
    <source>
        <dbReference type="SAM" id="MobiDB-lite"/>
    </source>
</evidence>
<reference evidence="3" key="1">
    <citation type="submission" date="2023-01" db="EMBL/GenBank/DDBJ databases">
        <title>Key to firefly adult light organ development and bioluminescence: homeobox transcription factors regulate luciferase expression and transportation to peroxisome.</title>
        <authorList>
            <person name="Fu X."/>
        </authorList>
    </citation>
    <scope>NUCLEOTIDE SEQUENCE [LARGE SCALE GENOMIC DNA]</scope>
</reference>
<name>A0AAN7PEV5_9COLE</name>
<dbReference type="Proteomes" id="UP001353858">
    <property type="component" value="Unassembled WGS sequence"/>
</dbReference>
<sequence length="81" mass="8974">MRNDSGSKPRHRRIKISVTPRKSVSGLDNSDEDLGGGSNYFDLRKNNSRKISSSSDHIDVEYLSNDNGYGLKNVGVLSITF</sequence>
<feature type="region of interest" description="Disordered" evidence="1">
    <location>
        <begin position="1"/>
        <end position="39"/>
    </location>
</feature>
<proteinExistence type="predicted"/>
<dbReference type="EMBL" id="JARPUR010000001">
    <property type="protein sequence ID" value="KAK4884124.1"/>
    <property type="molecule type" value="Genomic_DNA"/>
</dbReference>
<evidence type="ECO:0000313" key="2">
    <source>
        <dbReference type="EMBL" id="KAK4884124.1"/>
    </source>
</evidence>
<gene>
    <name evidence="2" type="ORF">RN001_000395</name>
</gene>
<accession>A0AAN7PEV5</accession>
<keyword evidence="3" id="KW-1185">Reference proteome</keyword>
<organism evidence="2 3">
    <name type="scientific">Aquatica leii</name>
    <dbReference type="NCBI Taxonomy" id="1421715"/>
    <lineage>
        <taxon>Eukaryota</taxon>
        <taxon>Metazoa</taxon>
        <taxon>Ecdysozoa</taxon>
        <taxon>Arthropoda</taxon>
        <taxon>Hexapoda</taxon>
        <taxon>Insecta</taxon>
        <taxon>Pterygota</taxon>
        <taxon>Neoptera</taxon>
        <taxon>Endopterygota</taxon>
        <taxon>Coleoptera</taxon>
        <taxon>Polyphaga</taxon>
        <taxon>Elateriformia</taxon>
        <taxon>Elateroidea</taxon>
        <taxon>Lampyridae</taxon>
        <taxon>Luciolinae</taxon>
        <taxon>Aquatica</taxon>
    </lineage>
</organism>
<dbReference type="AlphaFoldDB" id="A0AAN7PEV5"/>
<evidence type="ECO:0000313" key="3">
    <source>
        <dbReference type="Proteomes" id="UP001353858"/>
    </source>
</evidence>
<comment type="caution">
    <text evidence="2">The sequence shown here is derived from an EMBL/GenBank/DDBJ whole genome shotgun (WGS) entry which is preliminary data.</text>
</comment>